<dbReference type="NCBIfam" id="TIGR00548">
    <property type="entry name" value="lolB"/>
    <property type="match status" value="1"/>
</dbReference>
<dbReference type="GO" id="GO:0044874">
    <property type="term" value="P:lipoprotein localization to outer membrane"/>
    <property type="evidence" value="ECO:0007669"/>
    <property type="project" value="UniProtKB-UniRule"/>
</dbReference>
<dbReference type="Proteomes" id="UP000569732">
    <property type="component" value="Unassembled WGS sequence"/>
</dbReference>
<dbReference type="Gene3D" id="2.50.20.10">
    <property type="entry name" value="Lipoprotein localisation LolA/LolB/LppX"/>
    <property type="match status" value="1"/>
</dbReference>
<keyword evidence="10 13" id="KW-0143">Chaperone</keyword>
<evidence type="ECO:0000256" key="9">
    <source>
        <dbReference type="ARBA" id="ARBA00023139"/>
    </source>
</evidence>
<dbReference type="Pfam" id="PF03550">
    <property type="entry name" value="LolB"/>
    <property type="match status" value="1"/>
</dbReference>
<keyword evidence="15" id="KW-1185">Reference proteome</keyword>
<proteinExistence type="inferred from homology"/>
<evidence type="ECO:0000256" key="8">
    <source>
        <dbReference type="ARBA" id="ARBA00023136"/>
    </source>
</evidence>
<organism evidence="14 15">
    <name type="scientific">Spartinivicinus marinus</name>
    <dbReference type="NCBI Taxonomy" id="2994442"/>
    <lineage>
        <taxon>Bacteria</taxon>
        <taxon>Pseudomonadati</taxon>
        <taxon>Pseudomonadota</taxon>
        <taxon>Gammaproteobacteria</taxon>
        <taxon>Oceanospirillales</taxon>
        <taxon>Zooshikellaceae</taxon>
        <taxon>Spartinivicinus</taxon>
    </lineage>
</organism>
<dbReference type="AlphaFoldDB" id="A0A853HYE6"/>
<gene>
    <name evidence="13 14" type="primary">lolB</name>
    <name evidence="14" type="ORF">H0A36_09370</name>
</gene>
<evidence type="ECO:0000256" key="2">
    <source>
        <dbReference type="ARBA" id="ARBA00009696"/>
    </source>
</evidence>
<evidence type="ECO:0000256" key="5">
    <source>
        <dbReference type="ARBA" id="ARBA00022448"/>
    </source>
</evidence>
<comment type="caution">
    <text evidence="14">The sequence shown here is derived from an EMBL/GenBank/DDBJ whole genome shotgun (WGS) entry which is preliminary data.</text>
</comment>
<accession>A0A853HYE6</accession>
<dbReference type="GO" id="GO:0015031">
    <property type="term" value="P:protein transport"/>
    <property type="evidence" value="ECO:0007669"/>
    <property type="project" value="UniProtKB-KW"/>
</dbReference>
<dbReference type="InterPro" id="IPR004565">
    <property type="entry name" value="OM_lipoprot_LolB"/>
</dbReference>
<keyword evidence="6" id="KW-0732">Signal</keyword>
<comment type="subunit">
    <text evidence="3 13">Monomer.</text>
</comment>
<keyword evidence="12 14" id="KW-0449">Lipoprotein</keyword>
<protein>
    <recommendedName>
        <fullName evidence="4 13">Outer-membrane lipoprotein LolB</fullName>
    </recommendedName>
</protein>
<evidence type="ECO:0000256" key="6">
    <source>
        <dbReference type="ARBA" id="ARBA00022729"/>
    </source>
</evidence>
<name>A0A853HYE6_9GAMM</name>
<sequence>MNKRTLIFLISFLWLPGCSWLPQIPDPFADKPPVVKDQAASWKQHLAFIKGMKNWHLNGKLGIRTPEDSNSAYIDWQQQHNRFTIVLSGPLGQSIAKLNGEPGHVELNTADHGRYFANTPEQLMRNELGWNLPVSNLKFWVRGIPAPQGNQTISLNPQGLLAKLQQANWTIHYDRYQQVGDTWMPGKVRFFSKQLKLTFVIKDWQLSQ</sequence>
<dbReference type="EMBL" id="JACCKB010000011">
    <property type="protein sequence ID" value="NYZ66223.1"/>
    <property type="molecule type" value="Genomic_DNA"/>
</dbReference>
<evidence type="ECO:0000256" key="7">
    <source>
        <dbReference type="ARBA" id="ARBA00022927"/>
    </source>
</evidence>
<dbReference type="RefSeq" id="WP_180568250.1">
    <property type="nucleotide sequence ID" value="NZ_JACCKB010000011.1"/>
</dbReference>
<dbReference type="InterPro" id="IPR029046">
    <property type="entry name" value="LolA/LolB/LppX"/>
</dbReference>
<keyword evidence="8 13" id="KW-0472">Membrane</keyword>
<evidence type="ECO:0000256" key="10">
    <source>
        <dbReference type="ARBA" id="ARBA00023186"/>
    </source>
</evidence>
<keyword evidence="11 13" id="KW-0998">Cell outer membrane</keyword>
<dbReference type="SUPFAM" id="SSF89392">
    <property type="entry name" value="Prokaryotic lipoproteins and lipoprotein localization factors"/>
    <property type="match status" value="1"/>
</dbReference>
<comment type="subcellular location">
    <subcellularLocation>
        <location evidence="1">Cell outer membrane</location>
        <topology evidence="1">Lipid-anchor</topology>
    </subcellularLocation>
</comment>
<evidence type="ECO:0000313" key="14">
    <source>
        <dbReference type="EMBL" id="NYZ66223.1"/>
    </source>
</evidence>
<evidence type="ECO:0000256" key="3">
    <source>
        <dbReference type="ARBA" id="ARBA00011245"/>
    </source>
</evidence>
<dbReference type="HAMAP" id="MF_00233">
    <property type="entry name" value="LolB"/>
    <property type="match status" value="1"/>
</dbReference>
<comment type="function">
    <text evidence="13">Plays a critical role in the incorporation of lipoproteins in the outer membrane after they are released by the LolA protein.</text>
</comment>
<keyword evidence="5 13" id="KW-0813">Transport</keyword>
<comment type="similarity">
    <text evidence="2 13">Belongs to the LolB family.</text>
</comment>
<evidence type="ECO:0000313" key="15">
    <source>
        <dbReference type="Proteomes" id="UP000569732"/>
    </source>
</evidence>
<evidence type="ECO:0000256" key="13">
    <source>
        <dbReference type="HAMAP-Rule" id="MF_00233"/>
    </source>
</evidence>
<keyword evidence="9" id="KW-0564">Palmitate</keyword>
<evidence type="ECO:0000256" key="1">
    <source>
        <dbReference type="ARBA" id="ARBA00004459"/>
    </source>
</evidence>
<evidence type="ECO:0000256" key="12">
    <source>
        <dbReference type="ARBA" id="ARBA00023288"/>
    </source>
</evidence>
<keyword evidence="7 13" id="KW-0653">Protein transport</keyword>
<evidence type="ECO:0000256" key="4">
    <source>
        <dbReference type="ARBA" id="ARBA00016202"/>
    </source>
</evidence>
<evidence type="ECO:0000256" key="11">
    <source>
        <dbReference type="ARBA" id="ARBA00023237"/>
    </source>
</evidence>
<reference evidence="14 15" key="1">
    <citation type="submission" date="2020-07" db="EMBL/GenBank/DDBJ databases">
        <title>Endozoicomonas sp. nov., isolated from sediment.</title>
        <authorList>
            <person name="Gu T."/>
        </authorList>
    </citation>
    <scope>NUCLEOTIDE SEQUENCE [LARGE SCALE GENOMIC DNA]</scope>
    <source>
        <strain evidence="14 15">SM1973</strain>
    </source>
</reference>
<dbReference type="GO" id="GO:0009279">
    <property type="term" value="C:cell outer membrane"/>
    <property type="evidence" value="ECO:0007669"/>
    <property type="project" value="UniProtKB-SubCell"/>
</dbReference>
<dbReference type="CDD" id="cd16326">
    <property type="entry name" value="LolB"/>
    <property type="match status" value="1"/>
</dbReference>